<sequence length="132" mass="15358">MTPKTYTISEVAKRLNIPSSTLRYYDNQGILLNLKRDKNGNRLFDETDLDVLRHIHLFKIAGMPLKKIKRYFELFAEGDSTIPDRYELIYHQQLQAEENLKKVASSLKALRAKTDHYKHMLEKSATDSSSVE</sequence>
<organism evidence="3 4">
    <name type="scientific">Streptococcus ovuberis</name>
    <dbReference type="NCBI Taxonomy" id="1936207"/>
    <lineage>
        <taxon>Bacteria</taxon>
        <taxon>Bacillati</taxon>
        <taxon>Bacillota</taxon>
        <taxon>Bacilli</taxon>
        <taxon>Lactobacillales</taxon>
        <taxon>Streptococcaceae</taxon>
        <taxon>Streptococcus</taxon>
    </lineage>
</organism>
<name>A0A7X6S2F3_9STRE</name>
<evidence type="ECO:0000256" key="1">
    <source>
        <dbReference type="ARBA" id="ARBA00023125"/>
    </source>
</evidence>
<dbReference type="SUPFAM" id="SSF46955">
    <property type="entry name" value="Putative DNA-binding domain"/>
    <property type="match status" value="1"/>
</dbReference>
<proteinExistence type="predicted"/>
<evidence type="ECO:0000259" key="2">
    <source>
        <dbReference type="PROSITE" id="PS50937"/>
    </source>
</evidence>
<dbReference type="EMBL" id="JAAXPR010000025">
    <property type="protein sequence ID" value="NKZ21181.1"/>
    <property type="molecule type" value="Genomic_DNA"/>
</dbReference>
<comment type="caution">
    <text evidence="3">The sequence shown here is derived from an EMBL/GenBank/DDBJ whole genome shotgun (WGS) entry which is preliminary data.</text>
</comment>
<dbReference type="Pfam" id="PF13411">
    <property type="entry name" value="MerR_1"/>
    <property type="match status" value="1"/>
</dbReference>
<dbReference type="AlphaFoldDB" id="A0A7X6S2F3"/>
<gene>
    <name evidence="3" type="ORF">HF992_10145</name>
</gene>
<evidence type="ECO:0000313" key="3">
    <source>
        <dbReference type="EMBL" id="NKZ21181.1"/>
    </source>
</evidence>
<accession>A0A7X6S2F3</accession>
<dbReference type="RefSeq" id="WP_168549913.1">
    <property type="nucleotide sequence ID" value="NZ_JAAXPR010000025.1"/>
</dbReference>
<dbReference type="GO" id="GO:0003700">
    <property type="term" value="F:DNA-binding transcription factor activity"/>
    <property type="evidence" value="ECO:0007669"/>
    <property type="project" value="InterPro"/>
</dbReference>
<dbReference type="InterPro" id="IPR047057">
    <property type="entry name" value="MerR_fam"/>
</dbReference>
<feature type="domain" description="HTH merR-type" evidence="2">
    <location>
        <begin position="5"/>
        <end position="74"/>
    </location>
</feature>
<dbReference type="CDD" id="cd01109">
    <property type="entry name" value="HTH_YyaN"/>
    <property type="match status" value="1"/>
</dbReference>
<protein>
    <submittedName>
        <fullName evidence="3">MerR family transcriptional regulator</fullName>
    </submittedName>
</protein>
<reference evidence="3 4" key="1">
    <citation type="submission" date="2020-04" db="EMBL/GenBank/DDBJ databases">
        <title>MicrobeNet Type strains.</title>
        <authorList>
            <person name="Nicholson A.C."/>
        </authorList>
    </citation>
    <scope>NUCLEOTIDE SEQUENCE [LARGE SCALE GENOMIC DNA]</scope>
    <source>
        <strain evidence="3 4">CCUG 69612</strain>
    </source>
</reference>
<dbReference type="PANTHER" id="PTHR30204:SF82">
    <property type="entry name" value="TRANSCRIPTIONAL REGULATOR, MERR FAMILY"/>
    <property type="match status" value="1"/>
</dbReference>
<dbReference type="Proteomes" id="UP000522720">
    <property type="component" value="Unassembled WGS sequence"/>
</dbReference>
<dbReference type="GO" id="GO:0003677">
    <property type="term" value="F:DNA binding"/>
    <property type="evidence" value="ECO:0007669"/>
    <property type="project" value="UniProtKB-KW"/>
</dbReference>
<dbReference type="SMART" id="SM00422">
    <property type="entry name" value="HTH_MERR"/>
    <property type="match status" value="1"/>
</dbReference>
<keyword evidence="4" id="KW-1185">Reference proteome</keyword>
<dbReference type="InterPro" id="IPR000551">
    <property type="entry name" value="MerR-type_HTH_dom"/>
</dbReference>
<evidence type="ECO:0000313" key="4">
    <source>
        <dbReference type="Proteomes" id="UP000522720"/>
    </source>
</evidence>
<keyword evidence="1" id="KW-0238">DNA-binding</keyword>
<dbReference type="InterPro" id="IPR009061">
    <property type="entry name" value="DNA-bd_dom_put_sf"/>
</dbReference>
<dbReference type="PANTHER" id="PTHR30204">
    <property type="entry name" value="REDOX-CYCLING DRUG-SENSING TRANSCRIPTIONAL ACTIVATOR SOXR"/>
    <property type="match status" value="1"/>
</dbReference>
<dbReference type="Gene3D" id="1.10.1660.10">
    <property type="match status" value="1"/>
</dbReference>
<dbReference type="PROSITE" id="PS50937">
    <property type="entry name" value="HTH_MERR_2"/>
    <property type="match status" value="1"/>
</dbReference>